<keyword evidence="3" id="KW-0731">Sigma factor</keyword>
<organism evidence="7 8">
    <name type="scientific">Acetivibrio clariflavus (strain DSM 19732 / NBRC 101661 / EBR45)</name>
    <name type="common">Clostridium clariflavum</name>
    <dbReference type="NCBI Taxonomy" id="720554"/>
    <lineage>
        <taxon>Bacteria</taxon>
        <taxon>Bacillati</taxon>
        <taxon>Bacillota</taxon>
        <taxon>Clostridia</taxon>
        <taxon>Eubacteriales</taxon>
        <taxon>Oscillospiraceae</taxon>
        <taxon>Acetivibrio</taxon>
    </lineage>
</organism>
<dbReference type="GO" id="GO:0006352">
    <property type="term" value="P:DNA-templated transcription initiation"/>
    <property type="evidence" value="ECO:0007669"/>
    <property type="project" value="InterPro"/>
</dbReference>
<dbReference type="AlphaFoldDB" id="G8LUM9"/>
<keyword evidence="4" id="KW-0804">Transcription</keyword>
<dbReference type="InterPro" id="IPR039425">
    <property type="entry name" value="RNA_pol_sigma-70-like"/>
</dbReference>
<dbReference type="InterPro" id="IPR013249">
    <property type="entry name" value="RNA_pol_sigma70_r4_t2"/>
</dbReference>
<proteinExistence type="inferred from homology"/>
<dbReference type="Proteomes" id="UP000005435">
    <property type="component" value="Chromosome"/>
</dbReference>
<dbReference type="Gene3D" id="1.10.1740.10">
    <property type="match status" value="1"/>
</dbReference>
<evidence type="ECO:0000256" key="2">
    <source>
        <dbReference type="ARBA" id="ARBA00023015"/>
    </source>
</evidence>
<keyword evidence="8" id="KW-1185">Reference proteome</keyword>
<dbReference type="InterPro" id="IPR036388">
    <property type="entry name" value="WH-like_DNA-bd_sf"/>
</dbReference>
<dbReference type="Pfam" id="PF04542">
    <property type="entry name" value="Sigma70_r2"/>
    <property type="match status" value="1"/>
</dbReference>
<feature type="domain" description="RNA polymerase sigma-70 region 2" evidence="5">
    <location>
        <begin position="23"/>
        <end position="89"/>
    </location>
</feature>
<dbReference type="GO" id="GO:0003677">
    <property type="term" value="F:DNA binding"/>
    <property type="evidence" value="ECO:0007669"/>
    <property type="project" value="InterPro"/>
</dbReference>
<evidence type="ECO:0000313" key="8">
    <source>
        <dbReference type="Proteomes" id="UP000005435"/>
    </source>
</evidence>
<dbReference type="PANTHER" id="PTHR43133">
    <property type="entry name" value="RNA POLYMERASE ECF-TYPE SIGMA FACTO"/>
    <property type="match status" value="1"/>
</dbReference>
<name>G8LUM9_ACECE</name>
<evidence type="ECO:0000256" key="4">
    <source>
        <dbReference type="ARBA" id="ARBA00023163"/>
    </source>
</evidence>
<evidence type="ECO:0000256" key="3">
    <source>
        <dbReference type="ARBA" id="ARBA00023082"/>
    </source>
</evidence>
<dbReference type="PANTHER" id="PTHR43133:SF51">
    <property type="entry name" value="RNA POLYMERASE SIGMA FACTOR"/>
    <property type="match status" value="1"/>
</dbReference>
<dbReference type="EMBL" id="CP003065">
    <property type="protein sequence ID" value="AEV67369.1"/>
    <property type="molecule type" value="Genomic_DNA"/>
</dbReference>
<dbReference type="eggNOG" id="COG1595">
    <property type="taxonomic scope" value="Bacteria"/>
</dbReference>
<evidence type="ECO:0000259" key="5">
    <source>
        <dbReference type="Pfam" id="PF04542"/>
    </source>
</evidence>
<reference evidence="8" key="1">
    <citation type="submission" date="2011-12" db="EMBL/GenBank/DDBJ databases">
        <title>Complete sequence of Clostridium clariflavum DSM 19732.</title>
        <authorList>
            <consortium name="US DOE Joint Genome Institute"/>
            <person name="Lucas S."/>
            <person name="Han J."/>
            <person name="Lapidus A."/>
            <person name="Cheng J.-F."/>
            <person name="Goodwin L."/>
            <person name="Pitluck S."/>
            <person name="Peters L."/>
            <person name="Teshima H."/>
            <person name="Detter J.C."/>
            <person name="Han C."/>
            <person name="Tapia R."/>
            <person name="Land M."/>
            <person name="Hauser L."/>
            <person name="Kyrpides N."/>
            <person name="Ivanova N."/>
            <person name="Pagani I."/>
            <person name="Kitzmiller T."/>
            <person name="Lynd L."/>
            <person name="Izquierdo J."/>
            <person name="Woyke T."/>
        </authorList>
    </citation>
    <scope>NUCLEOTIDE SEQUENCE [LARGE SCALE GENOMIC DNA]</scope>
    <source>
        <strain evidence="8">DSM 19732 / NBRC 101661 / EBR45</strain>
    </source>
</reference>
<dbReference type="SUPFAM" id="SSF88946">
    <property type="entry name" value="Sigma2 domain of RNA polymerase sigma factors"/>
    <property type="match status" value="1"/>
</dbReference>
<evidence type="ECO:0000256" key="1">
    <source>
        <dbReference type="ARBA" id="ARBA00010641"/>
    </source>
</evidence>
<feature type="domain" description="RNA polymerase sigma factor 70 region 4 type 2" evidence="6">
    <location>
        <begin position="119"/>
        <end position="171"/>
    </location>
</feature>
<dbReference type="HOGENOM" id="CLU_047691_3_0_9"/>
<gene>
    <name evidence="7" type="ordered locus">Clocl_0662</name>
</gene>
<comment type="similarity">
    <text evidence="1">Belongs to the sigma-70 factor family. ECF subfamily.</text>
</comment>
<dbReference type="GO" id="GO:0016987">
    <property type="term" value="F:sigma factor activity"/>
    <property type="evidence" value="ECO:0007669"/>
    <property type="project" value="UniProtKB-KW"/>
</dbReference>
<accession>G8LUM9</accession>
<dbReference type="Gene3D" id="1.10.10.10">
    <property type="entry name" value="Winged helix-like DNA-binding domain superfamily/Winged helix DNA-binding domain"/>
    <property type="match status" value="1"/>
</dbReference>
<dbReference type="InterPro" id="IPR007627">
    <property type="entry name" value="RNA_pol_sigma70_r2"/>
</dbReference>
<dbReference type="SUPFAM" id="SSF88659">
    <property type="entry name" value="Sigma3 and sigma4 domains of RNA polymerase sigma factors"/>
    <property type="match status" value="1"/>
</dbReference>
<dbReference type="Pfam" id="PF08281">
    <property type="entry name" value="Sigma70_r4_2"/>
    <property type="match status" value="1"/>
</dbReference>
<dbReference type="NCBIfam" id="TIGR02937">
    <property type="entry name" value="sigma70-ECF"/>
    <property type="match status" value="1"/>
</dbReference>
<dbReference type="KEGG" id="ccl:Clocl_0662"/>
<dbReference type="InterPro" id="IPR014284">
    <property type="entry name" value="RNA_pol_sigma-70_dom"/>
</dbReference>
<keyword evidence="2" id="KW-0805">Transcription regulation</keyword>
<sequence>METPDIVIIKKCLAGEKEAFAELVTRYKKLIYNVIYNIIYDKEEVNDIAQEVFIKIYKALDKYDPQYKFSTWAVKIATNYCLDVVRKKKIDTTSIDEVVGVSSDIETPESSYIKQEQSERIISELSKLPEKYRVPLILYHKNGLSYEEMTQVLNEPMSIIKNRLYRARKMLKEKLSAQREEGIL</sequence>
<dbReference type="RefSeq" id="WP_014254000.1">
    <property type="nucleotide sequence ID" value="NC_016627.1"/>
</dbReference>
<dbReference type="CDD" id="cd06171">
    <property type="entry name" value="Sigma70_r4"/>
    <property type="match status" value="1"/>
</dbReference>
<dbReference type="InterPro" id="IPR013324">
    <property type="entry name" value="RNA_pol_sigma_r3/r4-like"/>
</dbReference>
<reference evidence="7 8" key="2">
    <citation type="journal article" date="2012" name="Stand. Genomic Sci.">
        <title>Complete Genome Sequence of Clostridium clariflavum DSM 19732.</title>
        <authorList>
            <person name="Izquierdo J.A."/>
            <person name="Goodwin L."/>
            <person name="Davenport K.W."/>
            <person name="Teshima H."/>
            <person name="Bruce D."/>
            <person name="Detter C."/>
            <person name="Tapia R."/>
            <person name="Han S."/>
            <person name="Land M."/>
            <person name="Hauser L."/>
            <person name="Jeffries C.D."/>
            <person name="Han J."/>
            <person name="Pitluck S."/>
            <person name="Nolan M."/>
            <person name="Chen A."/>
            <person name="Huntemann M."/>
            <person name="Mavromatis K."/>
            <person name="Mikhailova N."/>
            <person name="Liolios K."/>
            <person name="Woyke T."/>
            <person name="Lynd L.R."/>
        </authorList>
    </citation>
    <scope>NUCLEOTIDE SEQUENCE [LARGE SCALE GENOMIC DNA]</scope>
    <source>
        <strain evidence="8">DSM 19732 / NBRC 101661 / EBR45</strain>
    </source>
</reference>
<evidence type="ECO:0000259" key="6">
    <source>
        <dbReference type="Pfam" id="PF08281"/>
    </source>
</evidence>
<dbReference type="STRING" id="720554.Clocl_0662"/>
<dbReference type="OrthoDB" id="9782703at2"/>
<evidence type="ECO:0000313" key="7">
    <source>
        <dbReference type="EMBL" id="AEV67369.1"/>
    </source>
</evidence>
<dbReference type="InterPro" id="IPR013325">
    <property type="entry name" value="RNA_pol_sigma_r2"/>
</dbReference>
<protein>
    <submittedName>
        <fullName evidence="7">RNA polymerase sigma factor, sigma-70 family</fullName>
    </submittedName>
</protein>